<dbReference type="PANTHER" id="PTHR33448">
    <property type="entry name" value="CHLOROPLAST PROTEIN HCF243-RELATED"/>
    <property type="match status" value="1"/>
</dbReference>
<dbReference type="EMBL" id="OX451738">
    <property type="protein sequence ID" value="CAI8602641.1"/>
    <property type="molecule type" value="Genomic_DNA"/>
</dbReference>
<organism evidence="2 3">
    <name type="scientific">Vicia faba</name>
    <name type="common">Broad bean</name>
    <name type="synonym">Faba vulgaris</name>
    <dbReference type="NCBI Taxonomy" id="3906"/>
    <lineage>
        <taxon>Eukaryota</taxon>
        <taxon>Viridiplantae</taxon>
        <taxon>Streptophyta</taxon>
        <taxon>Embryophyta</taxon>
        <taxon>Tracheophyta</taxon>
        <taxon>Spermatophyta</taxon>
        <taxon>Magnoliopsida</taxon>
        <taxon>eudicotyledons</taxon>
        <taxon>Gunneridae</taxon>
        <taxon>Pentapetalae</taxon>
        <taxon>rosids</taxon>
        <taxon>fabids</taxon>
        <taxon>Fabales</taxon>
        <taxon>Fabaceae</taxon>
        <taxon>Papilionoideae</taxon>
        <taxon>50 kb inversion clade</taxon>
        <taxon>NPAAA clade</taxon>
        <taxon>Hologalegina</taxon>
        <taxon>IRL clade</taxon>
        <taxon>Fabeae</taxon>
        <taxon>Vicia</taxon>
    </lineage>
</organism>
<dbReference type="Proteomes" id="UP001157006">
    <property type="component" value="Chromosome 3"/>
</dbReference>
<feature type="region of interest" description="Disordered" evidence="1">
    <location>
        <begin position="116"/>
        <end position="158"/>
    </location>
</feature>
<feature type="region of interest" description="Disordered" evidence="1">
    <location>
        <begin position="174"/>
        <end position="206"/>
    </location>
</feature>
<evidence type="ECO:0000313" key="2">
    <source>
        <dbReference type="EMBL" id="CAI8602641.1"/>
    </source>
</evidence>
<evidence type="ECO:0000313" key="3">
    <source>
        <dbReference type="Proteomes" id="UP001157006"/>
    </source>
</evidence>
<sequence>MKLSSTKPKPISSPSRMEKFPSPLMRFLKTNAGNRSRGRLKSKSSNSMFQILRKKNTTSTSIETKEPSSPKVTCMGQVRSSKQTTAKKGLSGDGAPTKCRCRFWWFPHTDCWFRRKGKASKASTKNGPKSKESEREQQQQQHEEEEDNRQVKVKAFVSTPPRNALLLTRCKSAPYSSSSLASRFWDSPARSEETEQPNEKQSESVSKLRFFTELEDSVRERMNESESVGELKRKEEDKVDSVGFPIVLTRCKSERTRRF</sequence>
<dbReference type="AlphaFoldDB" id="A0AAV0ZXH3"/>
<feature type="compositionally biased region" description="Basic and acidic residues" evidence="1">
    <location>
        <begin position="189"/>
        <end position="202"/>
    </location>
</feature>
<feature type="region of interest" description="Disordered" evidence="1">
    <location>
        <begin position="1"/>
        <end position="98"/>
    </location>
</feature>
<evidence type="ECO:0000256" key="1">
    <source>
        <dbReference type="SAM" id="MobiDB-lite"/>
    </source>
</evidence>
<dbReference type="PANTHER" id="PTHR33448:SF10">
    <property type="entry name" value="PROTAMINE P1 FAMILY PROTEIN"/>
    <property type="match status" value="1"/>
</dbReference>
<accession>A0AAV0ZXH3</accession>
<feature type="compositionally biased region" description="Low complexity" evidence="1">
    <location>
        <begin position="1"/>
        <end position="15"/>
    </location>
</feature>
<reference evidence="2 3" key="1">
    <citation type="submission" date="2023-01" db="EMBL/GenBank/DDBJ databases">
        <authorList>
            <person name="Kreplak J."/>
        </authorList>
    </citation>
    <scope>NUCLEOTIDE SEQUENCE [LARGE SCALE GENOMIC DNA]</scope>
</reference>
<name>A0AAV0ZXH3_VICFA</name>
<keyword evidence="3" id="KW-1185">Reference proteome</keyword>
<gene>
    <name evidence="2" type="ORF">VFH_III050560</name>
</gene>
<protein>
    <submittedName>
        <fullName evidence="2">Uncharacterized protein</fullName>
    </submittedName>
</protein>
<proteinExistence type="predicted"/>